<dbReference type="SUPFAM" id="SSF103473">
    <property type="entry name" value="MFS general substrate transporter"/>
    <property type="match status" value="1"/>
</dbReference>
<evidence type="ECO:0000256" key="9">
    <source>
        <dbReference type="SAM" id="Phobius"/>
    </source>
</evidence>
<dbReference type="InterPro" id="IPR036259">
    <property type="entry name" value="MFS_trans_sf"/>
</dbReference>
<keyword evidence="5 9" id="KW-0812">Transmembrane</keyword>
<dbReference type="EMBL" id="OU896712">
    <property type="protein sequence ID" value="CAH1174135.1"/>
    <property type="molecule type" value="Genomic_DNA"/>
</dbReference>
<sequence>MFYRITLVMALSAGDILMFLAGTSLTWSSSQLPKLSHPSTTPFARPLTSSQASWVSSLLTLGAALGPFLFCFLADRVGRKNTLLMAGVPFTACYLMMAFATSVETFYAARLVMGLTVGGVCTLMPIYVGEISDKTNRGFLGSLMACATCMGLLFSNALGPFVSVQIFNLIPAFLALVFLLLFTLFGEEVPHYYVSINEDLLAKEALHKLRGGIQDVEEELIEIQDKFKEEARGSFADIFASRGLKKAFFTSVMLLLFQQFCGINVVLFYSQRIFEDSGASWSPEICSIVLGVVQFLTSFIAPIALGEFGRTTLLCFSGIGMALSEASLAAYSYLQSRPDFQMASYLSAFPMVAMVLFITVYNTGYGPLPWLMLGELFPTRVKSLATSCTCFLSWMLTFIITKHLMMVLDCVGLSGYFAISAGFSLAAGLFGKFYCIETRGKSLPQIQKELDM</sequence>
<dbReference type="AlphaFoldDB" id="A0A9P0DSS2"/>
<evidence type="ECO:0000313" key="11">
    <source>
        <dbReference type="EMBL" id="CAH1174135.1"/>
    </source>
</evidence>
<evidence type="ECO:0000256" key="1">
    <source>
        <dbReference type="ARBA" id="ARBA00004651"/>
    </source>
</evidence>
<dbReference type="GO" id="GO:0022857">
    <property type="term" value="F:transmembrane transporter activity"/>
    <property type="evidence" value="ECO:0007669"/>
    <property type="project" value="InterPro"/>
</dbReference>
<evidence type="ECO:0000256" key="2">
    <source>
        <dbReference type="ARBA" id="ARBA00022448"/>
    </source>
</evidence>
<organism evidence="11 12">
    <name type="scientific">Phaedon cochleariae</name>
    <name type="common">Mustard beetle</name>
    <dbReference type="NCBI Taxonomy" id="80249"/>
    <lineage>
        <taxon>Eukaryota</taxon>
        <taxon>Metazoa</taxon>
        <taxon>Ecdysozoa</taxon>
        <taxon>Arthropoda</taxon>
        <taxon>Hexapoda</taxon>
        <taxon>Insecta</taxon>
        <taxon>Pterygota</taxon>
        <taxon>Neoptera</taxon>
        <taxon>Endopterygota</taxon>
        <taxon>Coleoptera</taxon>
        <taxon>Polyphaga</taxon>
        <taxon>Cucujiformia</taxon>
        <taxon>Chrysomeloidea</taxon>
        <taxon>Chrysomelidae</taxon>
        <taxon>Chrysomelinae</taxon>
        <taxon>Chrysomelini</taxon>
        <taxon>Phaedon</taxon>
    </lineage>
</organism>
<dbReference type="Pfam" id="PF00083">
    <property type="entry name" value="Sugar_tr"/>
    <property type="match status" value="1"/>
</dbReference>
<keyword evidence="6 9" id="KW-1133">Transmembrane helix</keyword>
<comment type="subcellular location">
    <subcellularLocation>
        <location evidence="1">Cell membrane</location>
        <topology evidence="1">Multi-pass membrane protein</topology>
    </subcellularLocation>
</comment>
<feature type="transmembrane region" description="Helical" evidence="9">
    <location>
        <begin position="81"/>
        <end position="101"/>
    </location>
</feature>
<evidence type="ECO:0000313" key="12">
    <source>
        <dbReference type="Proteomes" id="UP001153737"/>
    </source>
</evidence>
<dbReference type="PANTHER" id="PTHR48021">
    <property type="match status" value="1"/>
</dbReference>
<keyword evidence="12" id="KW-1185">Reference proteome</keyword>
<dbReference type="GO" id="GO:0005886">
    <property type="term" value="C:plasma membrane"/>
    <property type="evidence" value="ECO:0007669"/>
    <property type="project" value="UniProtKB-SubCell"/>
</dbReference>
<dbReference type="PANTHER" id="PTHR48021:SF47">
    <property type="entry name" value="GH17672P"/>
    <property type="match status" value="1"/>
</dbReference>
<keyword evidence="3" id="KW-1003">Cell membrane</keyword>
<evidence type="ECO:0000256" key="6">
    <source>
        <dbReference type="ARBA" id="ARBA00022989"/>
    </source>
</evidence>
<dbReference type="PROSITE" id="PS00217">
    <property type="entry name" value="SUGAR_TRANSPORT_2"/>
    <property type="match status" value="1"/>
</dbReference>
<accession>A0A9P0DSS2</accession>
<reference evidence="11" key="2">
    <citation type="submission" date="2022-10" db="EMBL/GenBank/DDBJ databases">
        <authorList>
            <consortium name="ENA_rothamsted_submissions"/>
            <consortium name="culmorum"/>
            <person name="King R."/>
        </authorList>
    </citation>
    <scope>NUCLEOTIDE SEQUENCE</scope>
</reference>
<dbReference type="FunFam" id="1.20.1250.20:FF:000218">
    <property type="entry name" value="facilitated trehalose transporter Tret1"/>
    <property type="match status" value="1"/>
</dbReference>
<gene>
    <name evidence="11" type="ORF">PHAECO_LOCUS10056</name>
</gene>
<feature type="domain" description="Major facilitator superfamily (MFS) profile" evidence="10">
    <location>
        <begin position="7"/>
        <end position="439"/>
    </location>
</feature>
<keyword evidence="7 9" id="KW-0472">Membrane</keyword>
<feature type="transmembrane region" description="Helical" evidence="9">
    <location>
        <begin position="164"/>
        <end position="185"/>
    </location>
</feature>
<dbReference type="Gene3D" id="1.20.1250.20">
    <property type="entry name" value="MFS general substrate transporter like domains"/>
    <property type="match status" value="1"/>
</dbReference>
<dbReference type="InterPro" id="IPR005829">
    <property type="entry name" value="Sugar_transporter_CS"/>
</dbReference>
<feature type="transmembrane region" description="Helical" evidence="9">
    <location>
        <begin position="52"/>
        <end position="74"/>
    </location>
</feature>
<evidence type="ECO:0000256" key="5">
    <source>
        <dbReference type="ARBA" id="ARBA00022692"/>
    </source>
</evidence>
<dbReference type="InterPro" id="IPR003663">
    <property type="entry name" value="Sugar/inositol_transpt"/>
</dbReference>
<feature type="transmembrane region" description="Helical" evidence="9">
    <location>
        <begin position="107"/>
        <end position="127"/>
    </location>
</feature>
<keyword evidence="8" id="KW-0325">Glycoprotein</keyword>
<dbReference type="InterPro" id="IPR050549">
    <property type="entry name" value="MFS_Trehalose_Transporter"/>
</dbReference>
<dbReference type="PRINTS" id="PR00171">
    <property type="entry name" value="SUGRTRNSPORT"/>
</dbReference>
<dbReference type="OrthoDB" id="4142200at2759"/>
<evidence type="ECO:0000256" key="4">
    <source>
        <dbReference type="ARBA" id="ARBA00022597"/>
    </source>
</evidence>
<dbReference type="InterPro" id="IPR020846">
    <property type="entry name" value="MFS_dom"/>
</dbReference>
<evidence type="ECO:0000256" key="8">
    <source>
        <dbReference type="ARBA" id="ARBA00023180"/>
    </source>
</evidence>
<feature type="transmembrane region" description="Helical" evidence="9">
    <location>
        <begin position="139"/>
        <end position="158"/>
    </location>
</feature>
<feature type="transmembrane region" description="Helical" evidence="9">
    <location>
        <begin position="413"/>
        <end position="435"/>
    </location>
</feature>
<name>A0A9P0DSS2_PHACE</name>
<proteinExistence type="predicted"/>
<keyword evidence="2" id="KW-0813">Transport</keyword>
<evidence type="ECO:0000256" key="7">
    <source>
        <dbReference type="ARBA" id="ARBA00023136"/>
    </source>
</evidence>
<evidence type="ECO:0000256" key="3">
    <source>
        <dbReference type="ARBA" id="ARBA00022475"/>
    </source>
</evidence>
<keyword evidence="4" id="KW-0762">Sugar transport</keyword>
<feature type="transmembrane region" description="Helical" evidence="9">
    <location>
        <begin position="383"/>
        <end position="401"/>
    </location>
</feature>
<feature type="transmembrane region" description="Helical" evidence="9">
    <location>
        <begin position="340"/>
        <end position="362"/>
    </location>
</feature>
<feature type="transmembrane region" description="Helical" evidence="9">
    <location>
        <begin position="281"/>
        <end position="301"/>
    </location>
</feature>
<evidence type="ECO:0000259" key="10">
    <source>
        <dbReference type="PROSITE" id="PS50850"/>
    </source>
</evidence>
<reference evidence="11" key="1">
    <citation type="submission" date="2022-01" db="EMBL/GenBank/DDBJ databases">
        <authorList>
            <person name="King R."/>
        </authorList>
    </citation>
    <scope>NUCLEOTIDE SEQUENCE</scope>
</reference>
<feature type="transmembrane region" description="Helical" evidence="9">
    <location>
        <begin position="247"/>
        <end position="269"/>
    </location>
</feature>
<dbReference type="PROSITE" id="PS50850">
    <property type="entry name" value="MFS"/>
    <property type="match status" value="1"/>
</dbReference>
<feature type="transmembrane region" description="Helical" evidence="9">
    <location>
        <begin position="313"/>
        <end position="334"/>
    </location>
</feature>
<dbReference type="InterPro" id="IPR005828">
    <property type="entry name" value="MFS_sugar_transport-like"/>
</dbReference>
<dbReference type="Proteomes" id="UP001153737">
    <property type="component" value="Chromosome 6"/>
</dbReference>
<protein>
    <recommendedName>
        <fullName evidence="10">Major facilitator superfamily (MFS) profile domain-containing protein</fullName>
    </recommendedName>
</protein>